<name>A0ABT1CV52_9HYPH</name>
<keyword evidence="2" id="KW-1185">Reference proteome</keyword>
<reference evidence="1 2" key="1">
    <citation type="submission" date="2020-01" db="EMBL/GenBank/DDBJ databases">
        <title>Genomes of bacteria type strains.</title>
        <authorList>
            <person name="Chen J."/>
            <person name="Zhu S."/>
            <person name="Yang J."/>
        </authorList>
    </citation>
    <scope>NUCLEOTIDE SEQUENCE [LARGE SCALE GENOMIC DNA]</scope>
    <source>
        <strain evidence="1 2">DSM 16655</strain>
    </source>
</reference>
<organism evidence="1 2">
    <name type="scientific">Hoeflea alexandrii</name>
    <dbReference type="NCBI Taxonomy" id="288436"/>
    <lineage>
        <taxon>Bacteria</taxon>
        <taxon>Pseudomonadati</taxon>
        <taxon>Pseudomonadota</taxon>
        <taxon>Alphaproteobacteria</taxon>
        <taxon>Hyphomicrobiales</taxon>
        <taxon>Rhizobiaceae</taxon>
        <taxon>Hoeflea</taxon>
    </lineage>
</organism>
<evidence type="ECO:0000313" key="1">
    <source>
        <dbReference type="EMBL" id="MCO6410080.1"/>
    </source>
</evidence>
<dbReference type="Proteomes" id="UP001320715">
    <property type="component" value="Unassembled WGS sequence"/>
</dbReference>
<comment type="caution">
    <text evidence="1">The sequence shown here is derived from an EMBL/GenBank/DDBJ whole genome shotgun (WGS) entry which is preliminary data.</text>
</comment>
<gene>
    <name evidence="1" type="ORF">GTW23_17995</name>
</gene>
<sequence>MTAGLGSSWFIGPFPHIARRIPGGPFGSPSAIAPHFDALEPAEQASAVNLMLERGDDIGEIADWLGLSRAAVEAISVRRCRPINPRGESDDVKRMPGSGPKRRAFSCAAVDRALDETLLAIDALRARAGGGRQAAFDLTLEEVCQACGFGLETARRRFKELESRKWVRRKLRPGLPARVTITLAGRCRLDALAGNKGRAKP</sequence>
<dbReference type="EMBL" id="JAAAML010000003">
    <property type="protein sequence ID" value="MCO6410080.1"/>
    <property type="molecule type" value="Genomic_DNA"/>
</dbReference>
<evidence type="ECO:0000313" key="2">
    <source>
        <dbReference type="Proteomes" id="UP001320715"/>
    </source>
</evidence>
<proteinExistence type="predicted"/>
<protein>
    <submittedName>
        <fullName evidence="1">Uncharacterized protein</fullName>
    </submittedName>
</protein>
<accession>A0ABT1CV52</accession>
<dbReference type="RefSeq" id="WP_252916797.1">
    <property type="nucleotide sequence ID" value="NZ_JAAAML010000003.1"/>
</dbReference>